<dbReference type="InterPro" id="IPR000182">
    <property type="entry name" value="GNAT_dom"/>
</dbReference>
<dbReference type="EMBL" id="MTLA01000448">
    <property type="protein sequence ID" value="OOP65805.1"/>
    <property type="molecule type" value="Genomic_DNA"/>
</dbReference>
<dbReference type="SUPFAM" id="SSF55729">
    <property type="entry name" value="Acyl-CoA N-acyltransferases (Nat)"/>
    <property type="match status" value="1"/>
</dbReference>
<evidence type="ECO:0000259" key="1">
    <source>
        <dbReference type="PROSITE" id="PS51186"/>
    </source>
</evidence>
<organism evidence="2 3">
    <name type="scientific">Heyndrickxia oleronia</name>
    <dbReference type="NCBI Taxonomy" id="38875"/>
    <lineage>
        <taxon>Bacteria</taxon>
        <taxon>Bacillati</taxon>
        <taxon>Bacillota</taxon>
        <taxon>Bacilli</taxon>
        <taxon>Bacillales</taxon>
        <taxon>Bacillaceae</taxon>
        <taxon>Heyndrickxia</taxon>
    </lineage>
</organism>
<dbReference type="Gene3D" id="3.40.630.30">
    <property type="match status" value="1"/>
</dbReference>
<name>A0A8E2I4A3_9BACI</name>
<reference evidence="2 3" key="1">
    <citation type="submission" date="2017-01" db="EMBL/GenBank/DDBJ databases">
        <title>Draft genome sequence of Bacillus oleronius.</title>
        <authorList>
            <person name="Allam M."/>
        </authorList>
    </citation>
    <scope>NUCLEOTIDE SEQUENCE [LARGE SCALE GENOMIC DNA]</scope>
    <source>
        <strain evidence="2 3">DSM 9356</strain>
    </source>
</reference>
<dbReference type="RefSeq" id="WP_078111421.1">
    <property type="nucleotide sequence ID" value="NZ_MTLA01000448.1"/>
</dbReference>
<dbReference type="InterPro" id="IPR008125">
    <property type="entry name" value="Streptothricin_AcTrfase"/>
</dbReference>
<accession>A0A8E2I4A3</accession>
<gene>
    <name evidence="2" type="ORF">BWZ43_24300</name>
</gene>
<feature type="domain" description="N-acetyltransferase" evidence="1">
    <location>
        <begin position="2"/>
        <end position="191"/>
    </location>
</feature>
<dbReference type="PRINTS" id="PR01754">
    <property type="entry name" value="SACTRNSFRASE"/>
</dbReference>
<dbReference type="Pfam" id="PF00583">
    <property type="entry name" value="Acetyltransf_1"/>
    <property type="match status" value="1"/>
</dbReference>
<dbReference type="AlphaFoldDB" id="A0A8E2I4A3"/>
<sequence>MITYREIDESFLNEYDRIPMLIHVKSIFSIEKIDNGLGGFLLKETPVKEYIKDLGVYELAINYSQSFDISNWAFFMAFDNDIPIGAVTIASKTKDVEVLDGRDDMSVLWDIRVDDRYKQQGVGTELFKKAVEWSKSNGLKQMKIECQNNNVPACKFYHKHGAILGKVDEYAYYKDAEIKDEIQFIWYLDLYASHWYISGEIIIIYR</sequence>
<comment type="caution">
    <text evidence="2">The sequence shown here is derived from an EMBL/GenBank/DDBJ whole genome shotgun (WGS) entry which is preliminary data.</text>
</comment>
<keyword evidence="3" id="KW-1185">Reference proteome</keyword>
<protein>
    <recommendedName>
        <fullName evidence="1">N-acetyltransferase domain-containing protein</fullName>
    </recommendedName>
</protein>
<dbReference type="PROSITE" id="PS51186">
    <property type="entry name" value="GNAT"/>
    <property type="match status" value="1"/>
</dbReference>
<dbReference type="GO" id="GO:0016747">
    <property type="term" value="F:acyltransferase activity, transferring groups other than amino-acyl groups"/>
    <property type="evidence" value="ECO:0007669"/>
    <property type="project" value="InterPro"/>
</dbReference>
<evidence type="ECO:0000313" key="2">
    <source>
        <dbReference type="EMBL" id="OOP65805.1"/>
    </source>
</evidence>
<proteinExistence type="predicted"/>
<dbReference type="InterPro" id="IPR016181">
    <property type="entry name" value="Acyl_CoA_acyltransferase"/>
</dbReference>
<evidence type="ECO:0000313" key="3">
    <source>
        <dbReference type="Proteomes" id="UP000189761"/>
    </source>
</evidence>
<dbReference type="Proteomes" id="UP000189761">
    <property type="component" value="Unassembled WGS sequence"/>
</dbReference>